<accession>A0AAW8G6Q7</accession>
<dbReference type="EMBL" id="JAUTBB010000001">
    <property type="protein sequence ID" value="MDQ1117830.1"/>
    <property type="molecule type" value="Genomic_DNA"/>
</dbReference>
<sequence>MSLRIVPRCLSWLRLPALAVLLLAVLANPVLAAVGDLHEATRGSAAHLHQADGHALAADTDDADDAGDLLHALMHAAHCCGHLTAIPSQFALLPMAAVRAAPQARADLPARSHTPSLALRPPIAA</sequence>
<gene>
    <name evidence="2" type="ORF">QE383_000138</name>
</gene>
<evidence type="ECO:0000313" key="2">
    <source>
        <dbReference type="EMBL" id="MDQ1117830.1"/>
    </source>
</evidence>
<name>A0AAW8G6Q7_9GAMM</name>
<evidence type="ECO:0000256" key="1">
    <source>
        <dbReference type="SAM" id="SignalP"/>
    </source>
</evidence>
<feature type="signal peptide" evidence="1">
    <location>
        <begin position="1"/>
        <end position="32"/>
    </location>
</feature>
<organism evidence="2 3">
    <name type="scientific">Pseudoxanthomonas winnipegensis</name>
    <dbReference type="NCBI Taxonomy" id="2480810"/>
    <lineage>
        <taxon>Bacteria</taxon>
        <taxon>Pseudomonadati</taxon>
        <taxon>Pseudomonadota</taxon>
        <taxon>Gammaproteobacteria</taxon>
        <taxon>Lysobacterales</taxon>
        <taxon>Lysobacteraceae</taxon>
        <taxon>Pseudoxanthomonas</taxon>
    </lineage>
</organism>
<reference evidence="2" key="1">
    <citation type="submission" date="2023-07" db="EMBL/GenBank/DDBJ databases">
        <title>Functional and genomic diversity of the sorghum phyllosphere microbiome.</title>
        <authorList>
            <person name="Shade A."/>
        </authorList>
    </citation>
    <scope>NUCLEOTIDE SEQUENCE</scope>
    <source>
        <strain evidence="2">SORGH_AS_0908</strain>
    </source>
</reference>
<evidence type="ECO:0000313" key="3">
    <source>
        <dbReference type="Proteomes" id="UP001234354"/>
    </source>
</evidence>
<dbReference type="AlphaFoldDB" id="A0AAW8G6Q7"/>
<dbReference type="RefSeq" id="WP_306995513.1">
    <property type="nucleotide sequence ID" value="NZ_JAUTBB010000001.1"/>
</dbReference>
<feature type="chain" id="PRO_5043656238" description="DUF2946 domain-containing protein" evidence="1">
    <location>
        <begin position="33"/>
        <end position="125"/>
    </location>
</feature>
<proteinExistence type="predicted"/>
<evidence type="ECO:0008006" key="4">
    <source>
        <dbReference type="Google" id="ProtNLM"/>
    </source>
</evidence>
<keyword evidence="1" id="KW-0732">Signal</keyword>
<comment type="caution">
    <text evidence="2">The sequence shown here is derived from an EMBL/GenBank/DDBJ whole genome shotgun (WGS) entry which is preliminary data.</text>
</comment>
<protein>
    <recommendedName>
        <fullName evidence="4">DUF2946 domain-containing protein</fullName>
    </recommendedName>
</protein>
<dbReference type="Proteomes" id="UP001234354">
    <property type="component" value="Unassembled WGS sequence"/>
</dbReference>